<accession>A0ACC0TQ00</accession>
<reference evidence="1" key="1">
    <citation type="submission" date="2021-03" db="EMBL/GenBank/DDBJ databases">
        <title>Evolutionary priming and transition to the ectomycorrhizal habit in an iconic lineage of mushroom-forming fungi: is preadaptation a requirement?</title>
        <authorList>
            <consortium name="DOE Joint Genome Institute"/>
            <person name="Looney B.P."/>
            <person name="Miyauchi S."/>
            <person name="Morin E."/>
            <person name="Drula E."/>
            <person name="Courty P.E."/>
            <person name="Chicoki N."/>
            <person name="Fauchery L."/>
            <person name="Kohler A."/>
            <person name="Kuo A."/>
            <person name="LaButti K."/>
            <person name="Pangilinan J."/>
            <person name="Lipzen A."/>
            <person name="Riley R."/>
            <person name="Andreopoulos W."/>
            <person name="He G."/>
            <person name="Johnson J."/>
            <person name="Barry K.W."/>
            <person name="Grigoriev I.V."/>
            <person name="Nagy L."/>
            <person name="Hibbett D."/>
            <person name="Henrissat B."/>
            <person name="Matheny P.B."/>
            <person name="Labbe J."/>
            <person name="Martin A.F."/>
        </authorList>
    </citation>
    <scope>NUCLEOTIDE SEQUENCE</scope>
    <source>
        <strain evidence="1">BPL698</strain>
    </source>
</reference>
<evidence type="ECO:0000313" key="1">
    <source>
        <dbReference type="EMBL" id="KAI9428574.1"/>
    </source>
</evidence>
<gene>
    <name evidence="1" type="ORF">F5148DRAFT_1317556</name>
</gene>
<protein>
    <submittedName>
        <fullName evidence="1">Uncharacterized protein</fullName>
    </submittedName>
</protein>
<sequence>MTVTGCFDPANVFNVYLSNSTGSFATRTLIGSYTGFFATAGTGYKIEVESTSPVVTSAPSAAFTISTTTGPVAQADPVDPNRILLPQVAYGWCKSITPQTNFFLKDNSTGATAVTGTLKDDIAGTVSSAAFTAVNGTTTLNPSTSYYTFVEKATSSGGIISTKAYYIINTNNKISLSTNGDQSGCIPQTLTYQIGTDVVSGIGNNFPGTEYLVDWGDGNTQLVRQCDLMTNSGNISHSYADVSCSQPNVTYNITITLVNPWKVITGTQTQQNCEEPQVLSHAKIFKTPLAQFVFNPQKIGCINTGITFQNLSQPGAAQFGTTCTNFATYYWYVNGVPQLVQGDSTPVNFTYTFAAVGKYEVKLVVDNGSCDLATFVDSICIEPKPVPAFKMNGKDSVIACAPFTITTTNQSNLGNCQNMKMKWTVTDTLGNLISAASGIYTITSGNDSSTTPSFKFNAINTPGYYKIQLSLSNICGPINISKYVSVIGGTTVTMPAAKTYCDTSTINFATNTNHIPVYSSAAGNEVYAWTVTPPAGGSATFVGGTSAASKYPQIKFTGYGAYT</sequence>
<dbReference type="EMBL" id="JAGFNK010001942">
    <property type="protein sequence ID" value="KAI9428574.1"/>
    <property type="molecule type" value="Genomic_DNA"/>
</dbReference>
<dbReference type="Proteomes" id="UP001207468">
    <property type="component" value="Unassembled WGS sequence"/>
</dbReference>
<evidence type="ECO:0000313" key="2">
    <source>
        <dbReference type="Proteomes" id="UP001207468"/>
    </source>
</evidence>
<organism evidence="1 2">
    <name type="scientific">Russula earlei</name>
    <dbReference type="NCBI Taxonomy" id="71964"/>
    <lineage>
        <taxon>Eukaryota</taxon>
        <taxon>Fungi</taxon>
        <taxon>Dikarya</taxon>
        <taxon>Basidiomycota</taxon>
        <taxon>Agaricomycotina</taxon>
        <taxon>Agaricomycetes</taxon>
        <taxon>Russulales</taxon>
        <taxon>Russulaceae</taxon>
        <taxon>Russula</taxon>
    </lineage>
</organism>
<keyword evidence="2" id="KW-1185">Reference proteome</keyword>
<proteinExistence type="predicted"/>
<name>A0ACC0TQ00_9AGAM</name>
<feature type="non-terminal residue" evidence="1">
    <location>
        <position position="563"/>
    </location>
</feature>
<comment type="caution">
    <text evidence="1">The sequence shown here is derived from an EMBL/GenBank/DDBJ whole genome shotgun (WGS) entry which is preliminary data.</text>
</comment>